<dbReference type="Proteomes" id="UP000770717">
    <property type="component" value="Unassembled WGS sequence"/>
</dbReference>
<name>A0A8J6B0F1_ELECQ</name>
<sequence length="81" mass="9195">MHYVRVSATSNHSIRPGPPSPVLPPHMCKYYYHVPLLCCWNQKDWACSVGTSHILVQVTVSWVSEWLQTYLCPLIMAVPGL</sequence>
<dbReference type="AlphaFoldDB" id="A0A8J6B0F1"/>
<proteinExistence type="predicted"/>
<keyword evidence="2" id="KW-1185">Reference proteome</keyword>
<evidence type="ECO:0000313" key="1">
    <source>
        <dbReference type="EMBL" id="KAG9460799.1"/>
    </source>
</evidence>
<gene>
    <name evidence="1" type="ORF">GDO78_019466</name>
</gene>
<comment type="caution">
    <text evidence="1">The sequence shown here is derived from an EMBL/GenBank/DDBJ whole genome shotgun (WGS) entry which is preliminary data.</text>
</comment>
<evidence type="ECO:0000313" key="2">
    <source>
        <dbReference type="Proteomes" id="UP000770717"/>
    </source>
</evidence>
<protein>
    <submittedName>
        <fullName evidence="1">Uncharacterized protein</fullName>
    </submittedName>
</protein>
<dbReference type="EMBL" id="WNTK01039674">
    <property type="protein sequence ID" value="KAG9460799.1"/>
    <property type="molecule type" value="Genomic_DNA"/>
</dbReference>
<accession>A0A8J6B0F1</accession>
<reference evidence="1" key="1">
    <citation type="thesis" date="2020" institute="ProQuest LLC" country="789 East Eisenhower Parkway, Ann Arbor, MI, USA">
        <title>Comparative Genomics and Chromosome Evolution.</title>
        <authorList>
            <person name="Mudd A.B."/>
        </authorList>
    </citation>
    <scope>NUCLEOTIDE SEQUENCE</scope>
    <source>
        <strain evidence="1">HN-11 Male</strain>
        <tissue evidence="1">Kidney and liver</tissue>
    </source>
</reference>
<organism evidence="1 2">
    <name type="scientific">Eleutherodactylus coqui</name>
    <name type="common">Puerto Rican coqui</name>
    <dbReference type="NCBI Taxonomy" id="57060"/>
    <lineage>
        <taxon>Eukaryota</taxon>
        <taxon>Metazoa</taxon>
        <taxon>Chordata</taxon>
        <taxon>Craniata</taxon>
        <taxon>Vertebrata</taxon>
        <taxon>Euteleostomi</taxon>
        <taxon>Amphibia</taxon>
        <taxon>Batrachia</taxon>
        <taxon>Anura</taxon>
        <taxon>Neobatrachia</taxon>
        <taxon>Hyloidea</taxon>
        <taxon>Eleutherodactylidae</taxon>
        <taxon>Eleutherodactylinae</taxon>
        <taxon>Eleutherodactylus</taxon>
        <taxon>Eleutherodactylus</taxon>
    </lineage>
</organism>